<dbReference type="GO" id="GO:0003676">
    <property type="term" value="F:nucleic acid binding"/>
    <property type="evidence" value="ECO:0007669"/>
    <property type="project" value="InterPro"/>
</dbReference>
<dbReference type="Gene3D" id="3.40.1350.10">
    <property type="match status" value="1"/>
</dbReference>
<protein>
    <submittedName>
        <fullName evidence="1">Uncharacterized protein</fullName>
    </submittedName>
</protein>
<dbReference type="EMBL" id="LAZR01008449">
    <property type="protein sequence ID" value="KKM78688.1"/>
    <property type="molecule type" value="Genomic_DNA"/>
</dbReference>
<organism evidence="1">
    <name type="scientific">marine sediment metagenome</name>
    <dbReference type="NCBI Taxonomy" id="412755"/>
    <lineage>
        <taxon>unclassified sequences</taxon>
        <taxon>metagenomes</taxon>
        <taxon>ecological metagenomes</taxon>
    </lineage>
</organism>
<dbReference type="InterPro" id="IPR011856">
    <property type="entry name" value="tRNA_endonuc-like_dom_sf"/>
</dbReference>
<dbReference type="InterPro" id="IPR011335">
    <property type="entry name" value="Restrct_endonuc-II-like"/>
</dbReference>
<dbReference type="AlphaFoldDB" id="A0A0F9K9P8"/>
<comment type="caution">
    <text evidence="1">The sequence shown here is derived from an EMBL/GenBank/DDBJ whole genome shotgun (WGS) entry which is preliminary data.</text>
</comment>
<accession>A0A0F9K9P8</accession>
<dbReference type="SUPFAM" id="SSF52980">
    <property type="entry name" value="Restriction endonuclease-like"/>
    <property type="match status" value="1"/>
</dbReference>
<proteinExistence type="predicted"/>
<name>A0A0F9K9P8_9ZZZZ</name>
<reference evidence="1" key="1">
    <citation type="journal article" date="2015" name="Nature">
        <title>Complex archaea that bridge the gap between prokaryotes and eukaryotes.</title>
        <authorList>
            <person name="Spang A."/>
            <person name="Saw J.H."/>
            <person name="Jorgensen S.L."/>
            <person name="Zaremba-Niedzwiedzka K."/>
            <person name="Martijn J."/>
            <person name="Lind A.E."/>
            <person name="van Eijk R."/>
            <person name="Schleper C."/>
            <person name="Guy L."/>
            <person name="Ettema T.J."/>
        </authorList>
    </citation>
    <scope>NUCLEOTIDE SEQUENCE</scope>
</reference>
<sequence>MRESIFHGEWIKSWRHHYPGCHIVKVPDMPKTAGARFLPPKPYDIYVVWNGMFYAMELKLKTDLGGFPFKEATEWQINNLKEAKENGACAYFVMNYRVSVISEKQRKKNGFDKKRLNWTFFIDVEDLTKIDSSLDSKSVSFKFMLESPLFKYIEKEGEFWNIPAFLAYGGNK</sequence>
<evidence type="ECO:0000313" key="1">
    <source>
        <dbReference type="EMBL" id="KKM78688.1"/>
    </source>
</evidence>
<gene>
    <name evidence="1" type="ORF">LCGC14_1357370</name>
</gene>